<evidence type="ECO:0000256" key="3">
    <source>
        <dbReference type="ARBA" id="ARBA00004961"/>
    </source>
</evidence>
<name>A0A6N8FSV3_9CHRO</name>
<evidence type="ECO:0000256" key="6">
    <source>
        <dbReference type="ARBA" id="ARBA00020337"/>
    </source>
</evidence>
<dbReference type="GO" id="GO:0005975">
    <property type="term" value="P:carbohydrate metabolic process"/>
    <property type="evidence" value="ECO:0007669"/>
    <property type="project" value="UniProtKB-UniRule"/>
</dbReference>
<comment type="similarity">
    <text evidence="4 7">Belongs to the glucosamine/galactosamine-6-phosphate isomerase family. 6-phosphogluconolactonase subfamily.</text>
</comment>
<dbReference type="EMBL" id="NAPY01000007">
    <property type="protein sequence ID" value="MUL35939.1"/>
    <property type="molecule type" value="Genomic_DNA"/>
</dbReference>
<feature type="domain" description="Glucosamine/galactosamine-6-phosphate isomerase" evidence="8">
    <location>
        <begin position="8"/>
        <end position="225"/>
    </location>
</feature>
<evidence type="ECO:0000256" key="4">
    <source>
        <dbReference type="ARBA" id="ARBA00010662"/>
    </source>
</evidence>
<dbReference type="PANTHER" id="PTHR11054:SF0">
    <property type="entry name" value="6-PHOSPHOGLUCONOLACTONASE"/>
    <property type="match status" value="1"/>
</dbReference>
<evidence type="ECO:0000256" key="1">
    <source>
        <dbReference type="ARBA" id="ARBA00000832"/>
    </source>
</evidence>
<dbReference type="InterPro" id="IPR005900">
    <property type="entry name" value="6-phosphogluconolactonase_DevB"/>
</dbReference>
<comment type="function">
    <text evidence="2 7">Hydrolysis of 6-phosphogluconolactone to 6-phosphogluconate.</text>
</comment>
<dbReference type="AlphaFoldDB" id="A0A6N8FSV3"/>
<evidence type="ECO:0000313" key="9">
    <source>
        <dbReference type="EMBL" id="MUL35939.1"/>
    </source>
</evidence>
<dbReference type="EC" id="3.1.1.31" evidence="5 7"/>
<keyword evidence="10" id="KW-1185">Reference proteome</keyword>
<evidence type="ECO:0000259" key="8">
    <source>
        <dbReference type="Pfam" id="PF01182"/>
    </source>
</evidence>
<dbReference type="InterPro" id="IPR006148">
    <property type="entry name" value="Glc/Gal-6P_isomerase"/>
</dbReference>
<dbReference type="InterPro" id="IPR037171">
    <property type="entry name" value="NagB/RpiA_transferase-like"/>
</dbReference>
<keyword evidence="7" id="KW-0378">Hydrolase</keyword>
<sequence>MKIEVLSDKSALIERSLHLTVTKMTTAIAERGVCTIALSGGSTPKPLYEAIAAQQLPWEKIHVFWGDERYVPPNDLNSNQLMARQAWLDRVNLPEENIHPIPTDEVEPTVAASKYEEHLQTFFQISSGEFPRFDIILLGMGDDGHTASLFPHTEALQARGLITVGNKQDELRITFTVPLINHARCVMFVVAGADKKSALAQVFATDADDFSYPSRLIQPQGELWWLLDRDAGEELQVSTAAES</sequence>
<dbReference type="GO" id="GO:0017057">
    <property type="term" value="F:6-phosphogluconolactonase activity"/>
    <property type="evidence" value="ECO:0007669"/>
    <property type="project" value="UniProtKB-UniRule"/>
</dbReference>
<dbReference type="Pfam" id="PF01182">
    <property type="entry name" value="Glucosamine_iso"/>
    <property type="match status" value="1"/>
</dbReference>
<proteinExistence type="inferred from homology"/>
<evidence type="ECO:0000256" key="7">
    <source>
        <dbReference type="RuleBase" id="RU365095"/>
    </source>
</evidence>
<dbReference type="CDD" id="cd01400">
    <property type="entry name" value="6PGL"/>
    <property type="match status" value="1"/>
</dbReference>
<dbReference type="Gene3D" id="3.40.50.1360">
    <property type="match status" value="1"/>
</dbReference>
<dbReference type="PANTHER" id="PTHR11054">
    <property type="entry name" value="6-PHOSPHOGLUCONOLACTONASE"/>
    <property type="match status" value="1"/>
</dbReference>
<dbReference type="UniPathway" id="UPA00115">
    <property type="reaction ID" value="UER00409"/>
</dbReference>
<dbReference type="NCBIfam" id="TIGR01198">
    <property type="entry name" value="pgl"/>
    <property type="match status" value="1"/>
</dbReference>
<comment type="caution">
    <text evidence="9">The sequence shown here is derived from an EMBL/GenBank/DDBJ whole genome shotgun (WGS) entry which is preliminary data.</text>
</comment>
<dbReference type="Proteomes" id="UP000441797">
    <property type="component" value="Unassembled WGS sequence"/>
</dbReference>
<dbReference type="OrthoDB" id="9810967at2"/>
<organism evidence="9 10">
    <name type="scientific">Gloeocapsopsis dulcis AAB1 = 1H9</name>
    <dbReference type="NCBI Taxonomy" id="1433147"/>
    <lineage>
        <taxon>Bacteria</taxon>
        <taxon>Bacillati</taxon>
        <taxon>Cyanobacteriota</taxon>
        <taxon>Cyanophyceae</taxon>
        <taxon>Oscillatoriophycideae</taxon>
        <taxon>Chroococcales</taxon>
        <taxon>Chroococcaceae</taxon>
        <taxon>Gloeocapsopsis</taxon>
        <taxon>Gloeocapsopsis dulcis</taxon>
    </lineage>
</organism>
<dbReference type="SUPFAM" id="SSF100950">
    <property type="entry name" value="NagB/RpiA/CoA transferase-like"/>
    <property type="match status" value="1"/>
</dbReference>
<evidence type="ECO:0000256" key="2">
    <source>
        <dbReference type="ARBA" id="ARBA00002681"/>
    </source>
</evidence>
<dbReference type="RefSeq" id="WP_105219602.1">
    <property type="nucleotide sequence ID" value="NZ_CAWNSU010000040.1"/>
</dbReference>
<evidence type="ECO:0000313" key="10">
    <source>
        <dbReference type="Proteomes" id="UP000441797"/>
    </source>
</evidence>
<protein>
    <recommendedName>
        <fullName evidence="6 7">6-phosphogluconolactonase</fullName>
        <shortName evidence="7">6PGL</shortName>
        <ecNumber evidence="5 7">3.1.1.31</ecNumber>
    </recommendedName>
</protein>
<evidence type="ECO:0000256" key="5">
    <source>
        <dbReference type="ARBA" id="ARBA00013198"/>
    </source>
</evidence>
<comment type="pathway">
    <text evidence="3 7">Carbohydrate degradation; pentose phosphate pathway; D-ribulose 5-phosphate from D-glucose 6-phosphate (oxidative stage): step 2/3.</text>
</comment>
<dbReference type="GO" id="GO:0006098">
    <property type="term" value="P:pentose-phosphate shunt"/>
    <property type="evidence" value="ECO:0007669"/>
    <property type="project" value="UniProtKB-UniPathway"/>
</dbReference>
<gene>
    <name evidence="7" type="primary">pgl</name>
    <name evidence="9" type="ORF">BWI75_06130</name>
</gene>
<comment type="catalytic activity">
    <reaction evidence="1 7">
        <text>6-phospho-D-glucono-1,5-lactone + H2O = 6-phospho-D-gluconate + H(+)</text>
        <dbReference type="Rhea" id="RHEA:12556"/>
        <dbReference type="ChEBI" id="CHEBI:15377"/>
        <dbReference type="ChEBI" id="CHEBI:15378"/>
        <dbReference type="ChEBI" id="CHEBI:57955"/>
        <dbReference type="ChEBI" id="CHEBI:58759"/>
        <dbReference type="EC" id="3.1.1.31"/>
    </reaction>
</comment>
<reference evidence="9 10" key="1">
    <citation type="journal article" date="2019" name="Front. Microbiol.">
        <title>Genomic Features for Desiccation Tolerance and Sugar Biosynthesis in the Extremophile Gloeocapsopsis sp. UTEX B3054.</title>
        <authorList>
            <person name="Urrejola C."/>
            <person name="Alcorta J."/>
            <person name="Salas L."/>
            <person name="Vasquez M."/>
            <person name="Polz M.F."/>
            <person name="Vicuna R."/>
            <person name="Diez B."/>
        </authorList>
    </citation>
    <scope>NUCLEOTIDE SEQUENCE [LARGE SCALE GENOMIC DNA]</scope>
    <source>
        <strain evidence="9 10">1H9</strain>
    </source>
</reference>
<accession>A0A6N8FSV3</accession>
<dbReference type="InterPro" id="IPR039104">
    <property type="entry name" value="6PGL"/>
</dbReference>